<sequence>MKYGPDDKLWVVLDPTSESTKGDILFQASLRELALHFKGGLTMDRNPAIFTDEKEAEIEAYGRLTAMRASQAIAGSTMGSKLQDATRFELLDADGNVLFEADLPYPRS</sequence>
<comment type="caution">
    <text evidence="1">The sequence shown here is derived from an EMBL/GenBank/DDBJ whole genome shotgun (WGS) entry which is preliminary data.</text>
</comment>
<name>A0ABV6YKF2_UNCEI</name>
<accession>A0ABV6YKF2</accession>
<evidence type="ECO:0008006" key="3">
    <source>
        <dbReference type="Google" id="ProtNLM"/>
    </source>
</evidence>
<evidence type="ECO:0000313" key="2">
    <source>
        <dbReference type="Proteomes" id="UP001593833"/>
    </source>
</evidence>
<protein>
    <recommendedName>
        <fullName evidence="3">DUF306 domain-containing protein</fullName>
    </recommendedName>
</protein>
<gene>
    <name evidence="1" type="ORF">ACFL6M_04345</name>
</gene>
<organism evidence="1 2">
    <name type="scientific">Eiseniibacteriota bacterium</name>
    <dbReference type="NCBI Taxonomy" id="2212470"/>
    <lineage>
        <taxon>Bacteria</taxon>
        <taxon>Candidatus Eiseniibacteriota</taxon>
    </lineage>
</organism>
<proteinExistence type="predicted"/>
<dbReference type="Proteomes" id="UP001593833">
    <property type="component" value="Unassembled WGS sequence"/>
</dbReference>
<dbReference type="EMBL" id="JBHPKH010000041">
    <property type="protein sequence ID" value="MFC1572810.1"/>
    <property type="molecule type" value="Genomic_DNA"/>
</dbReference>
<evidence type="ECO:0000313" key="1">
    <source>
        <dbReference type="EMBL" id="MFC1572810.1"/>
    </source>
</evidence>
<reference evidence="1 2" key="1">
    <citation type="submission" date="2024-09" db="EMBL/GenBank/DDBJ databases">
        <authorList>
            <person name="D'Angelo T."/>
        </authorList>
    </citation>
    <scope>NUCLEOTIDE SEQUENCE [LARGE SCALE GENOMIC DNA]</scope>
    <source>
        <strain evidence="1">SAG AM-320-E07</strain>
    </source>
</reference>
<keyword evidence="2" id="KW-1185">Reference proteome</keyword>